<dbReference type="Proteomes" id="UP001143474">
    <property type="component" value="Unassembled WGS sequence"/>
</dbReference>
<evidence type="ECO:0000313" key="3">
    <source>
        <dbReference type="Proteomes" id="UP001143474"/>
    </source>
</evidence>
<feature type="transmembrane region" description="Helical" evidence="1">
    <location>
        <begin position="291"/>
        <end position="317"/>
    </location>
</feature>
<reference evidence="2" key="1">
    <citation type="journal article" date="2014" name="Int. J. Syst. Evol. Microbiol.">
        <title>Complete genome sequence of Corynebacterium casei LMG S-19264T (=DSM 44701T), isolated from a smear-ripened cheese.</title>
        <authorList>
            <consortium name="US DOE Joint Genome Institute (JGI-PGF)"/>
            <person name="Walter F."/>
            <person name="Albersmeier A."/>
            <person name="Kalinowski J."/>
            <person name="Ruckert C."/>
        </authorList>
    </citation>
    <scope>NUCLEOTIDE SEQUENCE</scope>
    <source>
        <strain evidence="2">VKM Ac-2007</strain>
    </source>
</reference>
<feature type="transmembrane region" description="Helical" evidence="1">
    <location>
        <begin position="95"/>
        <end position="118"/>
    </location>
</feature>
<feature type="transmembrane region" description="Helical" evidence="1">
    <location>
        <begin position="257"/>
        <end position="279"/>
    </location>
</feature>
<keyword evidence="1" id="KW-1133">Transmembrane helix</keyword>
<keyword evidence="1" id="KW-0472">Membrane</keyword>
<sequence length="328" mass="33636">MTETIRTTDEARGAALRLTATSVALAGMLPYLTIKIIWLAGGTLGVDDPARFGGGAFFALNLLTFAMDAVGAVIVLAFVMPWGRGIPAGMILPPVWLGTGLLIPIAVQAPLAVLAGLLSGAPLTAPGSPVAGWVYAVVYTGFTCQALGLTAAFLSHARRRWPGVFTRRISDGPASRTRELQVFVAGGVAVVAAVLAAVNLSWLLGSTLGLPEDAVAARSVVFHLRAATNTLAPIAAATGLLTVVLGRSARPLRGPVAFAWLGSGVMFGGSLWEMIVMLTPGAFGSGGVGDVGLLGLVALFTLLTGLVAAMTGAFALVERERRADPRTP</sequence>
<gene>
    <name evidence="2" type="ORF">GCM10017600_12600</name>
</gene>
<evidence type="ECO:0000313" key="2">
    <source>
        <dbReference type="EMBL" id="GLK07855.1"/>
    </source>
</evidence>
<organism evidence="2 3">
    <name type="scientific">Streptosporangium carneum</name>
    <dbReference type="NCBI Taxonomy" id="47481"/>
    <lineage>
        <taxon>Bacteria</taxon>
        <taxon>Bacillati</taxon>
        <taxon>Actinomycetota</taxon>
        <taxon>Actinomycetes</taxon>
        <taxon>Streptosporangiales</taxon>
        <taxon>Streptosporangiaceae</taxon>
        <taxon>Streptosporangium</taxon>
    </lineage>
</organism>
<reference evidence="2" key="2">
    <citation type="submission" date="2023-01" db="EMBL/GenBank/DDBJ databases">
        <authorList>
            <person name="Sun Q."/>
            <person name="Evtushenko L."/>
        </authorList>
    </citation>
    <scope>NUCLEOTIDE SEQUENCE</scope>
    <source>
        <strain evidence="2">VKM Ac-2007</strain>
    </source>
</reference>
<keyword evidence="3" id="KW-1185">Reference proteome</keyword>
<feature type="transmembrane region" description="Helical" evidence="1">
    <location>
        <begin position="182"/>
        <end position="204"/>
    </location>
</feature>
<feature type="transmembrane region" description="Helical" evidence="1">
    <location>
        <begin position="58"/>
        <end position="83"/>
    </location>
</feature>
<protein>
    <submittedName>
        <fullName evidence="2">Uncharacterized protein</fullName>
    </submittedName>
</protein>
<name>A0A9W6MBI9_9ACTN</name>
<dbReference type="RefSeq" id="WP_271216391.1">
    <property type="nucleotide sequence ID" value="NZ_BAAAVD010000024.1"/>
</dbReference>
<feature type="transmembrane region" description="Helical" evidence="1">
    <location>
        <begin position="130"/>
        <end position="154"/>
    </location>
</feature>
<keyword evidence="1" id="KW-0812">Transmembrane</keyword>
<proteinExistence type="predicted"/>
<feature type="transmembrane region" description="Helical" evidence="1">
    <location>
        <begin position="15"/>
        <end position="38"/>
    </location>
</feature>
<evidence type="ECO:0000256" key="1">
    <source>
        <dbReference type="SAM" id="Phobius"/>
    </source>
</evidence>
<accession>A0A9W6MBI9</accession>
<feature type="transmembrane region" description="Helical" evidence="1">
    <location>
        <begin position="224"/>
        <end position="245"/>
    </location>
</feature>
<dbReference type="EMBL" id="BSEV01000002">
    <property type="protein sequence ID" value="GLK07855.1"/>
    <property type="molecule type" value="Genomic_DNA"/>
</dbReference>
<comment type="caution">
    <text evidence="2">The sequence shown here is derived from an EMBL/GenBank/DDBJ whole genome shotgun (WGS) entry which is preliminary data.</text>
</comment>
<dbReference type="AlphaFoldDB" id="A0A9W6MBI9"/>